<feature type="coiled-coil region" evidence="1">
    <location>
        <begin position="70"/>
        <end position="97"/>
    </location>
</feature>
<keyword evidence="3" id="KW-1185">Reference proteome</keyword>
<name>A0AA36HA26_CYLNA</name>
<comment type="caution">
    <text evidence="2">The sequence shown here is derived from an EMBL/GenBank/DDBJ whole genome shotgun (WGS) entry which is preliminary data.</text>
</comment>
<organism evidence="2 3">
    <name type="scientific">Cylicocyclus nassatus</name>
    <name type="common">Nematode worm</name>
    <dbReference type="NCBI Taxonomy" id="53992"/>
    <lineage>
        <taxon>Eukaryota</taxon>
        <taxon>Metazoa</taxon>
        <taxon>Ecdysozoa</taxon>
        <taxon>Nematoda</taxon>
        <taxon>Chromadorea</taxon>
        <taxon>Rhabditida</taxon>
        <taxon>Rhabditina</taxon>
        <taxon>Rhabditomorpha</taxon>
        <taxon>Strongyloidea</taxon>
        <taxon>Strongylidae</taxon>
        <taxon>Cylicocyclus</taxon>
    </lineage>
</organism>
<sequence length="195" mass="21977">MSDGLNSVVDFAGNDHNAAEVKLVKPRDDDARVVVSSRQTDQASPDDLVALAQQLSAASGLVKTRACDRLRGIAEQMEQLQKAAVKILEEAKRDEELHSVPCNVQKHPGRVYHLYRRSDGSKYFSLLSPEEWSRDDKTKEYVASYRMEMDRSFTPMAEVAKRDAQFRSLEAFLKQSKFKNEFNMGMILSAEQSGS</sequence>
<accession>A0AA36HA26</accession>
<evidence type="ECO:0000256" key="1">
    <source>
        <dbReference type="SAM" id="Coils"/>
    </source>
</evidence>
<dbReference type="PANTHER" id="PTHR14553">
    <property type="entry name" value="UNCHARACTERIZED PROTEIN C1ORF50"/>
    <property type="match status" value="1"/>
</dbReference>
<dbReference type="Proteomes" id="UP001176961">
    <property type="component" value="Unassembled WGS sequence"/>
</dbReference>
<reference evidence="2" key="1">
    <citation type="submission" date="2023-07" db="EMBL/GenBank/DDBJ databases">
        <authorList>
            <consortium name="CYATHOMIX"/>
        </authorList>
    </citation>
    <scope>NUCLEOTIDE SEQUENCE</scope>
    <source>
        <strain evidence="2">N/A</strain>
    </source>
</reference>
<dbReference type="InterPro" id="IPR019534">
    <property type="entry name" value="DUF2452"/>
</dbReference>
<gene>
    <name evidence="2" type="ORF">CYNAS_LOCUS18493</name>
</gene>
<dbReference type="Pfam" id="PF10504">
    <property type="entry name" value="DUF2452"/>
    <property type="match status" value="1"/>
</dbReference>
<dbReference type="EMBL" id="CATQJL010000316">
    <property type="protein sequence ID" value="CAJ0606510.1"/>
    <property type="molecule type" value="Genomic_DNA"/>
</dbReference>
<protein>
    <submittedName>
        <fullName evidence="2">Uncharacterized protein</fullName>
    </submittedName>
</protein>
<proteinExistence type="predicted"/>
<evidence type="ECO:0000313" key="2">
    <source>
        <dbReference type="EMBL" id="CAJ0606510.1"/>
    </source>
</evidence>
<dbReference type="PANTHER" id="PTHR14553:SF1">
    <property type="entry name" value="SIMILAR TO CHROMOSOME 1 OPEN READING FRAME 50"/>
    <property type="match status" value="1"/>
</dbReference>
<keyword evidence="1" id="KW-0175">Coiled coil</keyword>
<dbReference type="AlphaFoldDB" id="A0AA36HA26"/>
<evidence type="ECO:0000313" key="3">
    <source>
        <dbReference type="Proteomes" id="UP001176961"/>
    </source>
</evidence>